<dbReference type="Gene3D" id="3.40.50.850">
    <property type="entry name" value="Isochorismatase-like"/>
    <property type="match status" value="1"/>
</dbReference>
<dbReference type="PANTHER" id="PTHR43540">
    <property type="entry name" value="PEROXYUREIDOACRYLATE/UREIDOACRYLATE AMIDOHYDROLASE-RELATED"/>
    <property type="match status" value="1"/>
</dbReference>
<keyword evidence="4" id="KW-1185">Reference proteome</keyword>
<gene>
    <name evidence="3" type="ORF">DXU93_07075</name>
</gene>
<dbReference type="InterPro" id="IPR036380">
    <property type="entry name" value="Isochorismatase-like_sf"/>
</dbReference>
<dbReference type="AlphaFoldDB" id="A0A3E1EYU6"/>
<dbReference type="SUPFAM" id="SSF52499">
    <property type="entry name" value="Isochorismatase-like hydrolases"/>
    <property type="match status" value="1"/>
</dbReference>
<evidence type="ECO:0000259" key="2">
    <source>
        <dbReference type="Pfam" id="PF00857"/>
    </source>
</evidence>
<dbReference type="Pfam" id="PF00857">
    <property type="entry name" value="Isochorismatase"/>
    <property type="match status" value="1"/>
</dbReference>
<accession>A0A3E1EYU6</accession>
<proteinExistence type="predicted"/>
<dbReference type="CDD" id="cd00431">
    <property type="entry name" value="cysteine_hydrolases"/>
    <property type="match status" value="1"/>
</dbReference>
<dbReference type="OrthoDB" id="9791276at2"/>
<evidence type="ECO:0000313" key="4">
    <source>
        <dbReference type="Proteomes" id="UP000257127"/>
    </source>
</evidence>
<dbReference type="RefSeq" id="WP_116880574.1">
    <property type="nucleotide sequence ID" value="NZ_QURB01000003.1"/>
</dbReference>
<organism evidence="3 4">
    <name type="scientific">Brumimicrobium aurantiacum</name>
    <dbReference type="NCBI Taxonomy" id="1737063"/>
    <lineage>
        <taxon>Bacteria</taxon>
        <taxon>Pseudomonadati</taxon>
        <taxon>Bacteroidota</taxon>
        <taxon>Flavobacteriia</taxon>
        <taxon>Flavobacteriales</taxon>
        <taxon>Crocinitomicaceae</taxon>
        <taxon>Brumimicrobium</taxon>
    </lineage>
</organism>
<sequence>MNKNETAIVLIEFQNDFTSEGGIFHEGVKTVMEETNMLANTEKLVAQARKEGVQIIHVPISFTENYKELTNTPYGILKGIVDNNAFQKSTWGVEIVDSLKPQKKDIVIEGKRGLCGFHSTNLDFILRSKGIKNVAIGGFLTNCCVESTMRTAYENGFNVVTLKDCCAGLSIEEHNNAIAKDFPMFSEPMSSTDFISAVTSEEDLVLTGKAYE</sequence>
<evidence type="ECO:0000256" key="1">
    <source>
        <dbReference type="ARBA" id="ARBA00022801"/>
    </source>
</evidence>
<feature type="domain" description="Isochorismatase-like" evidence="2">
    <location>
        <begin position="6"/>
        <end position="192"/>
    </location>
</feature>
<evidence type="ECO:0000313" key="3">
    <source>
        <dbReference type="EMBL" id="RFC54740.1"/>
    </source>
</evidence>
<dbReference type="InterPro" id="IPR000868">
    <property type="entry name" value="Isochorismatase-like_dom"/>
</dbReference>
<protein>
    <submittedName>
        <fullName evidence="3">Cysteine hydrolase</fullName>
    </submittedName>
</protein>
<name>A0A3E1EYU6_9FLAO</name>
<dbReference type="PANTHER" id="PTHR43540:SF16">
    <property type="entry name" value="ISOCHORISMATASE-LIKE DOMAIN-CONTAINING PROTEIN"/>
    <property type="match status" value="1"/>
</dbReference>
<reference evidence="3 4" key="1">
    <citation type="submission" date="2018-08" db="EMBL/GenBank/DDBJ databases">
        <title>The draft genome squence of Brumimicrobium sp. N62.</title>
        <authorList>
            <person name="Du Z.-J."/>
            <person name="Luo H.-R."/>
        </authorList>
    </citation>
    <scope>NUCLEOTIDE SEQUENCE [LARGE SCALE GENOMIC DNA]</scope>
    <source>
        <strain evidence="3 4">N62</strain>
    </source>
</reference>
<dbReference type="InterPro" id="IPR050272">
    <property type="entry name" value="Isochorismatase-like_hydrls"/>
</dbReference>
<comment type="caution">
    <text evidence="3">The sequence shown here is derived from an EMBL/GenBank/DDBJ whole genome shotgun (WGS) entry which is preliminary data.</text>
</comment>
<dbReference type="EMBL" id="QURB01000003">
    <property type="protein sequence ID" value="RFC54740.1"/>
    <property type="molecule type" value="Genomic_DNA"/>
</dbReference>
<dbReference type="Proteomes" id="UP000257127">
    <property type="component" value="Unassembled WGS sequence"/>
</dbReference>
<keyword evidence="1 3" id="KW-0378">Hydrolase</keyword>
<dbReference type="GO" id="GO:0016787">
    <property type="term" value="F:hydrolase activity"/>
    <property type="evidence" value="ECO:0007669"/>
    <property type="project" value="UniProtKB-KW"/>
</dbReference>